<dbReference type="EMBL" id="JBHUJD010000052">
    <property type="protein sequence ID" value="MFD2312533.1"/>
    <property type="molecule type" value="Genomic_DNA"/>
</dbReference>
<protein>
    <submittedName>
        <fullName evidence="1">Uncharacterized protein</fullName>
    </submittedName>
</protein>
<dbReference type="Proteomes" id="UP001597425">
    <property type="component" value="Unassembled WGS sequence"/>
</dbReference>
<reference evidence="2" key="1">
    <citation type="journal article" date="2019" name="Int. J. Syst. Evol. Microbiol.">
        <title>The Global Catalogue of Microorganisms (GCM) 10K type strain sequencing project: providing services to taxonomists for standard genome sequencing and annotation.</title>
        <authorList>
            <consortium name="The Broad Institute Genomics Platform"/>
            <consortium name="The Broad Institute Genome Sequencing Center for Infectious Disease"/>
            <person name="Wu L."/>
            <person name="Ma J."/>
        </authorList>
    </citation>
    <scope>NUCLEOTIDE SEQUENCE [LARGE SCALE GENOMIC DNA]</scope>
    <source>
        <strain evidence="2">KCTC 12848</strain>
    </source>
</reference>
<evidence type="ECO:0000313" key="1">
    <source>
        <dbReference type="EMBL" id="MFD2312533.1"/>
    </source>
</evidence>
<evidence type="ECO:0000313" key="2">
    <source>
        <dbReference type="Proteomes" id="UP001597425"/>
    </source>
</evidence>
<sequence length="287" mass="32138">MVDAVEKFFEVEIYYPVMAFGYVAPLLPDAQPKKPRIAGLFCLQKRSGSFGAARELRPTSALSERRAAGIQPRQDRLHFVGLSLGPLCLGSGDGRLLGLDDLLDLLFFGGTPGTAARKFFLARPGGGFGITFCRRLPGHRGAGSGLRPGSRGRFGGTGANRFYTRKTFTIVGLQRLFREHLQFCRVFRGRKQVYREGIRAKSLQLLIKRMVNTQLKRILKLLEPGFRRRPLARGANPDIVRRLIDKGKYDHTTSNYFLKINNRPPFQNPLKGQKAAHSNVLKIKVQS</sequence>
<organism evidence="1 2">
    <name type="scientific">Microbulbifer halophilus</name>
    <dbReference type="NCBI Taxonomy" id="453963"/>
    <lineage>
        <taxon>Bacteria</taxon>
        <taxon>Pseudomonadati</taxon>
        <taxon>Pseudomonadota</taxon>
        <taxon>Gammaproteobacteria</taxon>
        <taxon>Cellvibrionales</taxon>
        <taxon>Microbulbiferaceae</taxon>
        <taxon>Microbulbifer</taxon>
    </lineage>
</organism>
<keyword evidence="2" id="KW-1185">Reference proteome</keyword>
<accession>A0ABW5EG25</accession>
<comment type="caution">
    <text evidence="1">The sequence shown here is derived from an EMBL/GenBank/DDBJ whole genome shotgun (WGS) entry which is preliminary data.</text>
</comment>
<gene>
    <name evidence="1" type="ORF">ACFSKX_19110</name>
</gene>
<proteinExistence type="predicted"/>
<name>A0ABW5EG25_9GAMM</name>